<dbReference type="InterPro" id="IPR036689">
    <property type="entry name" value="ESAT-6-like_sf"/>
</dbReference>
<evidence type="ECO:0000313" key="1">
    <source>
        <dbReference type="EMBL" id="MDT0381009.1"/>
    </source>
</evidence>
<dbReference type="Gene3D" id="1.10.287.1060">
    <property type="entry name" value="ESAT-6-like"/>
    <property type="match status" value="1"/>
</dbReference>
<dbReference type="Pfam" id="PF06013">
    <property type="entry name" value="WXG100"/>
    <property type="match status" value="1"/>
</dbReference>
<accession>A0ABU2NVJ7</accession>
<dbReference type="SUPFAM" id="SSF140453">
    <property type="entry name" value="EsxAB dimer-like"/>
    <property type="match status" value="1"/>
</dbReference>
<dbReference type="RefSeq" id="WP_311674712.1">
    <property type="nucleotide sequence ID" value="NZ_JAVREQ010000019.1"/>
</dbReference>
<reference evidence="2" key="1">
    <citation type="submission" date="2023-07" db="EMBL/GenBank/DDBJ databases">
        <title>30 novel species of actinomycetes from the DSMZ collection.</title>
        <authorList>
            <person name="Nouioui I."/>
        </authorList>
    </citation>
    <scope>NUCLEOTIDE SEQUENCE [LARGE SCALE GENOMIC DNA]</scope>
    <source>
        <strain evidence="2">DSM 42041</strain>
    </source>
</reference>
<dbReference type="EMBL" id="JAVREQ010000019">
    <property type="protein sequence ID" value="MDT0381009.1"/>
    <property type="molecule type" value="Genomic_DNA"/>
</dbReference>
<comment type="caution">
    <text evidence="1">The sequence shown here is derived from an EMBL/GenBank/DDBJ whole genome shotgun (WGS) entry which is preliminary data.</text>
</comment>
<proteinExistence type="predicted"/>
<sequence length="356" mass="36535">MSGNESAAEELVELGIELVNPGGRPDVLRDAAKAWRKLQKDLAGDEGILKALERDVENTVGNTWRGEAADAFKLHFQEFKSAVADSVDEFDEVADGLDEAADAIEKCNDEIHQIYLEIGVTAAVGVATSFFSFGLTGAAAAANITRLAAQAVRIAGRLGTLLQRIAAIFRRLSSLNKVQSTLKGLKGLKDFVKSSKHLTNLAVNAGANTAGNVVATAVANGGRMSPKDFADAAWQGVAASAFGTGIGIKIGGMVSKPGLSAVTEGVVGNVAGGAGVDLIKYGSGQDLSVRDWAYNALGNTIGGVAGGGMTHGANQLSGPRSSDNPHMAFEGILGGVALGTGGVAKDKIRALEEDFG</sequence>
<gene>
    <name evidence="1" type="ORF">RM572_19835</name>
</gene>
<organism evidence="1 2">
    <name type="scientific">Streptomyces hazeniae</name>
    <dbReference type="NCBI Taxonomy" id="3075538"/>
    <lineage>
        <taxon>Bacteria</taxon>
        <taxon>Bacillati</taxon>
        <taxon>Actinomycetota</taxon>
        <taxon>Actinomycetes</taxon>
        <taxon>Kitasatosporales</taxon>
        <taxon>Streptomycetaceae</taxon>
        <taxon>Streptomyces</taxon>
    </lineage>
</organism>
<dbReference type="InterPro" id="IPR010310">
    <property type="entry name" value="T7SS_ESAT-6-like"/>
</dbReference>
<evidence type="ECO:0000313" key="2">
    <source>
        <dbReference type="Proteomes" id="UP001183414"/>
    </source>
</evidence>
<keyword evidence="2" id="KW-1185">Reference proteome</keyword>
<dbReference type="Proteomes" id="UP001183414">
    <property type="component" value="Unassembled WGS sequence"/>
</dbReference>
<protein>
    <submittedName>
        <fullName evidence="1">WXG100 family type VII secretion target</fullName>
    </submittedName>
</protein>
<name>A0ABU2NVJ7_9ACTN</name>